<dbReference type="InterPro" id="IPR009038">
    <property type="entry name" value="GOLD_dom"/>
</dbReference>
<dbReference type="SMART" id="SM01100">
    <property type="entry name" value="CRAL_TRIO_N"/>
    <property type="match status" value="1"/>
</dbReference>
<dbReference type="InterPro" id="IPR056794">
    <property type="entry name" value="PATL1-6_C_GOLD"/>
</dbReference>
<gene>
    <name evidence="13" type="ORF">SELMODRAFT_91570</name>
</gene>
<dbReference type="Gene3D" id="2.60.120.680">
    <property type="entry name" value="GOLD domain"/>
    <property type="match status" value="1"/>
</dbReference>
<dbReference type="FunCoup" id="D8RE23">
    <property type="interactions" value="889"/>
</dbReference>
<dbReference type="SUPFAM" id="SSF101576">
    <property type="entry name" value="Supernatant protein factor (SPF), C-terminal domain"/>
    <property type="match status" value="1"/>
</dbReference>
<dbReference type="InterPro" id="IPR001251">
    <property type="entry name" value="CRAL-TRIO_dom"/>
</dbReference>
<dbReference type="InterPro" id="IPR036865">
    <property type="entry name" value="CRAL-TRIO_dom_sf"/>
</dbReference>
<accession>D8RE23</accession>
<feature type="compositionally biased region" description="Basic and acidic residues" evidence="10">
    <location>
        <begin position="167"/>
        <end position="206"/>
    </location>
</feature>
<evidence type="ECO:0000256" key="4">
    <source>
        <dbReference type="ARBA" id="ARBA00022448"/>
    </source>
</evidence>
<keyword evidence="8" id="KW-0472">Membrane</keyword>
<feature type="compositionally biased region" description="Low complexity" evidence="10">
    <location>
        <begin position="149"/>
        <end position="164"/>
    </location>
</feature>
<dbReference type="KEGG" id="smo:SELMODRAFT_91570"/>
<dbReference type="Pfam" id="PF00650">
    <property type="entry name" value="CRAL_TRIO"/>
    <property type="match status" value="1"/>
</dbReference>
<proteinExistence type="inferred from homology"/>
<feature type="domain" description="GOLD" evidence="12">
    <location>
        <begin position="493"/>
        <end position="596"/>
    </location>
</feature>
<evidence type="ECO:0000256" key="8">
    <source>
        <dbReference type="ARBA" id="ARBA00023136"/>
    </source>
</evidence>
<evidence type="ECO:0000313" key="13">
    <source>
        <dbReference type="EMBL" id="EFJ29362.1"/>
    </source>
</evidence>
<feature type="compositionally biased region" description="Basic and acidic residues" evidence="10">
    <location>
        <begin position="89"/>
        <end position="106"/>
    </location>
</feature>
<organism evidence="14">
    <name type="scientific">Selaginella moellendorffii</name>
    <name type="common">Spikemoss</name>
    <dbReference type="NCBI Taxonomy" id="88036"/>
    <lineage>
        <taxon>Eukaryota</taxon>
        <taxon>Viridiplantae</taxon>
        <taxon>Streptophyta</taxon>
        <taxon>Embryophyta</taxon>
        <taxon>Tracheophyta</taxon>
        <taxon>Lycopodiopsida</taxon>
        <taxon>Selaginellales</taxon>
        <taxon>Selaginellaceae</taxon>
        <taxon>Selaginella</taxon>
    </lineage>
</organism>
<dbReference type="SMART" id="SM00516">
    <property type="entry name" value="SEC14"/>
    <property type="match status" value="1"/>
</dbReference>
<keyword evidence="4" id="KW-0813">Transport</keyword>
<keyword evidence="9" id="KW-0131">Cell cycle</keyword>
<dbReference type="PRINTS" id="PR00180">
    <property type="entry name" value="CRETINALDHBP"/>
</dbReference>
<evidence type="ECO:0000256" key="3">
    <source>
        <dbReference type="ARBA" id="ARBA00007155"/>
    </source>
</evidence>
<dbReference type="HOGENOM" id="CLU_023762_1_0_1"/>
<dbReference type="InParanoid" id="D8RE23"/>
<keyword evidence="5" id="KW-0963">Cytoplasm</keyword>
<evidence type="ECO:0000256" key="6">
    <source>
        <dbReference type="ARBA" id="ARBA00022618"/>
    </source>
</evidence>
<dbReference type="GO" id="GO:0016020">
    <property type="term" value="C:membrane"/>
    <property type="evidence" value="ECO:0007669"/>
    <property type="project" value="UniProtKB-SubCell"/>
</dbReference>
<feature type="compositionally biased region" description="Basic and acidic residues" evidence="10">
    <location>
        <begin position="213"/>
        <end position="222"/>
    </location>
</feature>
<protein>
    <recommendedName>
        <fullName evidence="15">CRAL-TRIO domain-containing protein</fullName>
    </recommendedName>
</protein>
<evidence type="ECO:0000256" key="9">
    <source>
        <dbReference type="ARBA" id="ARBA00023306"/>
    </source>
</evidence>
<dbReference type="InterPro" id="IPR044834">
    <property type="entry name" value="PATL"/>
</dbReference>
<dbReference type="SUPFAM" id="SSF52087">
    <property type="entry name" value="CRAL/TRIO domain"/>
    <property type="match status" value="1"/>
</dbReference>
<dbReference type="OMA" id="WRKENNM"/>
<dbReference type="Pfam" id="PF03765">
    <property type="entry name" value="CRAL_TRIO_N"/>
    <property type="match status" value="1"/>
</dbReference>
<evidence type="ECO:0000256" key="5">
    <source>
        <dbReference type="ARBA" id="ARBA00022490"/>
    </source>
</evidence>
<dbReference type="Gene3D" id="3.40.525.10">
    <property type="entry name" value="CRAL-TRIO lipid binding domain"/>
    <property type="match status" value="1"/>
</dbReference>
<dbReference type="GO" id="GO:0051301">
    <property type="term" value="P:cell division"/>
    <property type="evidence" value="ECO:0007669"/>
    <property type="project" value="UniProtKB-KW"/>
</dbReference>
<dbReference type="Gramene" id="EFJ29362">
    <property type="protein sequence ID" value="EFJ29362"/>
    <property type="gene ID" value="SELMODRAFT_91570"/>
</dbReference>
<dbReference type="InterPro" id="IPR011074">
    <property type="entry name" value="CRAL/TRIO_N_dom"/>
</dbReference>
<feature type="region of interest" description="Disordered" evidence="10">
    <location>
        <begin position="140"/>
        <end position="234"/>
    </location>
</feature>
<dbReference type="GO" id="GO:0008289">
    <property type="term" value="F:lipid binding"/>
    <property type="evidence" value="ECO:0007669"/>
    <property type="project" value="UniProtKB-KW"/>
</dbReference>
<evidence type="ECO:0000259" key="12">
    <source>
        <dbReference type="PROSITE" id="PS50866"/>
    </source>
</evidence>
<feature type="domain" description="CRAL-TRIO" evidence="11">
    <location>
        <begin position="315"/>
        <end position="485"/>
    </location>
</feature>
<feature type="compositionally biased region" description="Basic and acidic residues" evidence="10">
    <location>
        <begin position="21"/>
        <end position="38"/>
    </location>
</feature>
<dbReference type="SUPFAM" id="SSF46938">
    <property type="entry name" value="CRAL/TRIO N-terminal domain"/>
    <property type="match status" value="1"/>
</dbReference>
<dbReference type="eggNOG" id="KOG1471">
    <property type="taxonomic scope" value="Eukaryota"/>
</dbReference>
<dbReference type="PANTHER" id="PTHR45932:SF17">
    <property type="entry name" value="CELLULAR RETINALDEHYDE-BINDING_TRIPLE FUNCTION DOMAIN-CONTAINING PROTEIN"/>
    <property type="match status" value="1"/>
</dbReference>
<evidence type="ECO:0008006" key="15">
    <source>
        <dbReference type="Google" id="ProtNLM"/>
    </source>
</evidence>
<feature type="compositionally biased region" description="Low complexity" evidence="10">
    <location>
        <begin position="52"/>
        <end position="65"/>
    </location>
</feature>
<dbReference type="Pfam" id="PF25099">
    <property type="entry name" value="GOLD_PATL1_C"/>
    <property type="match status" value="1"/>
</dbReference>
<reference evidence="13 14" key="1">
    <citation type="journal article" date="2011" name="Science">
        <title>The Selaginella genome identifies genetic changes associated with the evolution of vascular plants.</title>
        <authorList>
            <person name="Banks J.A."/>
            <person name="Nishiyama T."/>
            <person name="Hasebe M."/>
            <person name="Bowman J.L."/>
            <person name="Gribskov M."/>
            <person name="dePamphilis C."/>
            <person name="Albert V.A."/>
            <person name="Aono N."/>
            <person name="Aoyama T."/>
            <person name="Ambrose B.A."/>
            <person name="Ashton N.W."/>
            <person name="Axtell M.J."/>
            <person name="Barker E."/>
            <person name="Barker M.S."/>
            <person name="Bennetzen J.L."/>
            <person name="Bonawitz N.D."/>
            <person name="Chapple C."/>
            <person name="Cheng C."/>
            <person name="Correa L.G."/>
            <person name="Dacre M."/>
            <person name="DeBarry J."/>
            <person name="Dreyer I."/>
            <person name="Elias M."/>
            <person name="Engstrom E.M."/>
            <person name="Estelle M."/>
            <person name="Feng L."/>
            <person name="Finet C."/>
            <person name="Floyd S.K."/>
            <person name="Frommer W.B."/>
            <person name="Fujita T."/>
            <person name="Gramzow L."/>
            <person name="Gutensohn M."/>
            <person name="Harholt J."/>
            <person name="Hattori M."/>
            <person name="Heyl A."/>
            <person name="Hirai T."/>
            <person name="Hiwatashi Y."/>
            <person name="Ishikawa M."/>
            <person name="Iwata M."/>
            <person name="Karol K.G."/>
            <person name="Koehler B."/>
            <person name="Kolukisaoglu U."/>
            <person name="Kubo M."/>
            <person name="Kurata T."/>
            <person name="Lalonde S."/>
            <person name="Li K."/>
            <person name="Li Y."/>
            <person name="Litt A."/>
            <person name="Lyons E."/>
            <person name="Manning G."/>
            <person name="Maruyama T."/>
            <person name="Michael T.P."/>
            <person name="Mikami K."/>
            <person name="Miyazaki S."/>
            <person name="Morinaga S."/>
            <person name="Murata T."/>
            <person name="Mueller-Roeber B."/>
            <person name="Nelson D.R."/>
            <person name="Obara M."/>
            <person name="Oguri Y."/>
            <person name="Olmstead R.G."/>
            <person name="Onodera N."/>
            <person name="Petersen B.L."/>
            <person name="Pils B."/>
            <person name="Prigge M."/>
            <person name="Rensing S.A."/>
            <person name="Riano-Pachon D.M."/>
            <person name="Roberts A.W."/>
            <person name="Sato Y."/>
            <person name="Scheller H.V."/>
            <person name="Schulz B."/>
            <person name="Schulz C."/>
            <person name="Shakirov E.V."/>
            <person name="Shibagaki N."/>
            <person name="Shinohara N."/>
            <person name="Shippen D.E."/>
            <person name="Soerensen I."/>
            <person name="Sotooka R."/>
            <person name="Sugimoto N."/>
            <person name="Sugita M."/>
            <person name="Sumikawa N."/>
            <person name="Tanurdzic M."/>
            <person name="Theissen G."/>
            <person name="Ulvskov P."/>
            <person name="Wakazuki S."/>
            <person name="Weng J.K."/>
            <person name="Willats W.W."/>
            <person name="Wipf D."/>
            <person name="Wolf P.G."/>
            <person name="Yang L."/>
            <person name="Zimmer A.D."/>
            <person name="Zhu Q."/>
            <person name="Mitros T."/>
            <person name="Hellsten U."/>
            <person name="Loque D."/>
            <person name="Otillar R."/>
            <person name="Salamov A."/>
            <person name="Schmutz J."/>
            <person name="Shapiro H."/>
            <person name="Lindquist E."/>
            <person name="Lucas S."/>
            <person name="Rokhsar D."/>
            <person name="Grigoriev I.V."/>
        </authorList>
    </citation>
    <scope>NUCLEOTIDE SEQUENCE [LARGE SCALE GENOMIC DNA]</scope>
</reference>
<evidence type="ECO:0000313" key="14">
    <source>
        <dbReference type="Proteomes" id="UP000001514"/>
    </source>
</evidence>
<evidence type="ECO:0000256" key="1">
    <source>
        <dbReference type="ARBA" id="ARBA00004370"/>
    </source>
</evidence>
<dbReference type="CDD" id="cd00170">
    <property type="entry name" value="SEC14"/>
    <property type="match status" value="1"/>
</dbReference>
<feature type="region of interest" description="Disordered" evidence="10">
    <location>
        <begin position="1"/>
        <end position="106"/>
    </location>
</feature>
<evidence type="ECO:0000259" key="11">
    <source>
        <dbReference type="PROSITE" id="PS50191"/>
    </source>
</evidence>
<comment type="similarity">
    <text evidence="3">Belongs to the patellin family.</text>
</comment>
<evidence type="ECO:0000256" key="7">
    <source>
        <dbReference type="ARBA" id="ARBA00023121"/>
    </source>
</evidence>
<keyword evidence="6" id="KW-0132">Cell division</keyword>
<dbReference type="EMBL" id="GL377577">
    <property type="protein sequence ID" value="EFJ29362.1"/>
    <property type="molecule type" value="Genomic_DNA"/>
</dbReference>
<feature type="compositionally biased region" description="Pro residues" evidence="10">
    <location>
        <begin position="41"/>
        <end position="51"/>
    </location>
</feature>
<dbReference type="InterPro" id="IPR036273">
    <property type="entry name" value="CRAL/TRIO_N_dom_sf"/>
</dbReference>
<dbReference type="InterPro" id="IPR036598">
    <property type="entry name" value="GOLD_dom_sf"/>
</dbReference>
<evidence type="ECO:0000256" key="2">
    <source>
        <dbReference type="ARBA" id="ARBA00004496"/>
    </source>
</evidence>
<dbReference type="Proteomes" id="UP000001514">
    <property type="component" value="Unassembled WGS sequence"/>
</dbReference>
<dbReference type="AlphaFoldDB" id="D8RE23"/>
<comment type="subcellular location">
    <subcellularLocation>
        <location evidence="2">Cytoplasm</location>
    </subcellularLocation>
    <subcellularLocation>
        <location evidence="1">Membrane</location>
    </subcellularLocation>
</comment>
<dbReference type="GO" id="GO:0005737">
    <property type="term" value="C:cytoplasm"/>
    <property type="evidence" value="ECO:0007669"/>
    <property type="project" value="UniProtKB-SubCell"/>
</dbReference>
<keyword evidence="7" id="KW-0446">Lipid-binding</keyword>
<dbReference type="STRING" id="88036.D8RE23"/>
<name>D8RE23_SELML</name>
<evidence type="ECO:0000256" key="10">
    <source>
        <dbReference type="SAM" id="MobiDB-lite"/>
    </source>
</evidence>
<dbReference type="PROSITE" id="PS50866">
    <property type="entry name" value="GOLD"/>
    <property type="match status" value="1"/>
</dbReference>
<dbReference type="PROSITE" id="PS50191">
    <property type="entry name" value="CRAL_TRIO"/>
    <property type="match status" value="1"/>
</dbReference>
<keyword evidence="14" id="KW-1185">Reference proteome</keyword>
<feature type="compositionally biased region" description="Low complexity" evidence="10">
    <location>
        <begin position="1"/>
        <end position="11"/>
    </location>
</feature>
<dbReference type="PANTHER" id="PTHR45932">
    <property type="entry name" value="PATELLIN-1"/>
    <property type="match status" value="1"/>
</dbReference>
<sequence length="601" mass="65133">MATPAAADATATPPPPLPDEAQQKIEEPGKEEAAKIEESPAPSPAPAPAAPAPASESGNGEAAAEAAKEGEAPEEAAVPGPVDDSLPSFKEESYFEKDLKESEKKALHELSDKVEAAIKAKEFVLPPKVEVVKETTEIAKVDEAEEEATTTPAASSEAAAAPEPTSEEVKAPEAIPKVEETPKLEETPKVEEAPKAEETPVVKEEVEGGAPEAKAEEPKIEEAPPAAPIDEAPKDGVIVAPPLVTETTQVEEDTAPPEDLELWGVPLLPSKGDPRTQVIFLKFLRARDFKVKDAFAMLKNCVLWRKRYGADKILEEDLGTEFEASAFNHGVDKEGHPVQYNDFGAFQDKDFYQKVFGDAAKTEKALRWRVQLLEKQIQSLNFNPGGVTSMLQVVDMKNAPLLGKKGVRLFMSQALKLLTDNYPELVVKIVLLNTPWYFSTIYAFISPFFTQRTKSKFTFGGSSLFKFISPDNIPVQYGGLSRANDTEFGGDASASVTELVLKAGEKKTASIEVSGVRTLVWEFALVGSDVTYGAEFVPSKEGGYTTIVVKPKKITSLEEPIRNTFKSPEPGNLVLSVDNTLSRKKKTALYRYIIKPPPAAV</sequence>